<sequence length="594" mass="66359">MVSTSTLPEGLDYVAVANKWFDAFGPLVERGDATGVLDLLTEDSFWRDALALTWDLRTFDGPAKIKRFLDDRLKVVKFTNLKLGGPSLVDNSLVNVWIQSIFTFDIDGYGLGTGVLRLVPTSTGEWKGYTIYTSLSRLKDHPEQLGEHRNHLPNHGKWLEQRQHEAEFVDEEPYVLVVGGGHGGVHIAARLKHLGVPTLVVERNARIGDNWRNRYDILCLHDPVWHNQFPYIPFPSVWPTFTPSKKLGEWFEFYVSALELNVWTSSEVLLVEKDSQSNEWRVKVRRTGPNPTERVFRPVHVIFALGTEVTPHIPDFPGKEKFKGEMIHTSKFKSAKENAGKRVLVVGAGTSGHDIAWEHVNCGAAEVTIYQRNPTYIVSHKEAVAGITRGSYWYEEGGPPTHVVDLYTYSLPRLVSKSLLKAVTAKMAKADKDLHAGLEAKGFRTSLGDDDAGLIWLMWVRAGGFYLDVGASTMIVNGQIRVKSGPELQGFDETGALFDDGSKAEADVVVIATGYENVRESITKLCAPEISEKIKPIWGLDGEYELNSVWRDCGVDKMWIAFGNIGASRYHSSLVALQIKAMKEGIFNGERYSL</sequence>
<name>A0ACB6ZRS7_THEGA</name>
<dbReference type="Proteomes" id="UP000886501">
    <property type="component" value="Unassembled WGS sequence"/>
</dbReference>
<proteinExistence type="predicted"/>
<comment type="caution">
    <text evidence="1">The sequence shown here is derived from an EMBL/GenBank/DDBJ whole genome shotgun (WGS) entry which is preliminary data.</text>
</comment>
<protein>
    <submittedName>
        <fullName evidence="1">FAD/NAD(P)-binding domain-containing protein</fullName>
    </submittedName>
</protein>
<reference evidence="1" key="1">
    <citation type="submission" date="2019-10" db="EMBL/GenBank/DDBJ databases">
        <authorList>
            <consortium name="DOE Joint Genome Institute"/>
            <person name="Kuo A."/>
            <person name="Miyauchi S."/>
            <person name="Kiss E."/>
            <person name="Drula E."/>
            <person name="Kohler A."/>
            <person name="Sanchez-Garcia M."/>
            <person name="Andreopoulos B."/>
            <person name="Barry K.W."/>
            <person name="Bonito G."/>
            <person name="Buee M."/>
            <person name="Carver A."/>
            <person name="Chen C."/>
            <person name="Cichocki N."/>
            <person name="Clum A."/>
            <person name="Culley D."/>
            <person name="Crous P.W."/>
            <person name="Fauchery L."/>
            <person name="Girlanda M."/>
            <person name="Hayes R."/>
            <person name="Keri Z."/>
            <person name="Labutti K."/>
            <person name="Lipzen A."/>
            <person name="Lombard V."/>
            <person name="Magnuson J."/>
            <person name="Maillard F."/>
            <person name="Morin E."/>
            <person name="Murat C."/>
            <person name="Nolan M."/>
            <person name="Ohm R."/>
            <person name="Pangilinan J."/>
            <person name="Pereira M."/>
            <person name="Perotto S."/>
            <person name="Peter M."/>
            <person name="Riley R."/>
            <person name="Sitrit Y."/>
            <person name="Stielow B."/>
            <person name="Szollosi G."/>
            <person name="Zifcakova L."/>
            <person name="Stursova M."/>
            <person name="Spatafora J.W."/>
            <person name="Tedersoo L."/>
            <person name="Vaario L.-M."/>
            <person name="Yamada A."/>
            <person name="Yan M."/>
            <person name="Wang P."/>
            <person name="Xu J."/>
            <person name="Bruns T."/>
            <person name="Baldrian P."/>
            <person name="Vilgalys R."/>
            <person name="Henrissat B."/>
            <person name="Grigoriev I.V."/>
            <person name="Hibbett D."/>
            <person name="Nagy L.G."/>
            <person name="Martin F.M."/>
        </authorList>
    </citation>
    <scope>NUCLEOTIDE SEQUENCE</scope>
    <source>
        <strain evidence="1">P2</strain>
    </source>
</reference>
<organism evidence="1 2">
    <name type="scientific">Thelephora ganbajun</name>
    <name type="common">Ganba fungus</name>
    <dbReference type="NCBI Taxonomy" id="370292"/>
    <lineage>
        <taxon>Eukaryota</taxon>
        <taxon>Fungi</taxon>
        <taxon>Dikarya</taxon>
        <taxon>Basidiomycota</taxon>
        <taxon>Agaricomycotina</taxon>
        <taxon>Agaricomycetes</taxon>
        <taxon>Thelephorales</taxon>
        <taxon>Thelephoraceae</taxon>
        <taxon>Thelephora</taxon>
    </lineage>
</organism>
<evidence type="ECO:0000313" key="1">
    <source>
        <dbReference type="EMBL" id="KAF9652136.1"/>
    </source>
</evidence>
<reference evidence="1" key="2">
    <citation type="journal article" date="2020" name="Nat. Commun.">
        <title>Large-scale genome sequencing of mycorrhizal fungi provides insights into the early evolution of symbiotic traits.</title>
        <authorList>
            <person name="Miyauchi S."/>
            <person name="Kiss E."/>
            <person name="Kuo A."/>
            <person name="Drula E."/>
            <person name="Kohler A."/>
            <person name="Sanchez-Garcia M."/>
            <person name="Morin E."/>
            <person name="Andreopoulos B."/>
            <person name="Barry K.W."/>
            <person name="Bonito G."/>
            <person name="Buee M."/>
            <person name="Carver A."/>
            <person name="Chen C."/>
            <person name="Cichocki N."/>
            <person name="Clum A."/>
            <person name="Culley D."/>
            <person name="Crous P.W."/>
            <person name="Fauchery L."/>
            <person name="Girlanda M."/>
            <person name="Hayes R.D."/>
            <person name="Keri Z."/>
            <person name="LaButti K."/>
            <person name="Lipzen A."/>
            <person name="Lombard V."/>
            <person name="Magnuson J."/>
            <person name="Maillard F."/>
            <person name="Murat C."/>
            <person name="Nolan M."/>
            <person name="Ohm R.A."/>
            <person name="Pangilinan J."/>
            <person name="Pereira M.F."/>
            <person name="Perotto S."/>
            <person name="Peter M."/>
            <person name="Pfister S."/>
            <person name="Riley R."/>
            <person name="Sitrit Y."/>
            <person name="Stielow J.B."/>
            <person name="Szollosi G."/>
            <person name="Zifcakova L."/>
            <person name="Stursova M."/>
            <person name="Spatafora J.W."/>
            <person name="Tedersoo L."/>
            <person name="Vaario L.M."/>
            <person name="Yamada A."/>
            <person name="Yan M."/>
            <person name="Wang P."/>
            <person name="Xu J."/>
            <person name="Bruns T."/>
            <person name="Baldrian P."/>
            <person name="Vilgalys R."/>
            <person name="Dunand C."/>
            <person name="Henrissat B."/>
            <person name="Grigoriev I.V."/>
            <person name="Hibbett D."/>
            <person name="Nagy L.G."/>
            <person name="Martin F.M."/>
        </authorList>
    </citation>
    <scope>NUCLEOTIDE SEQUENCE</scope>
    <source>
        <strain evidence="1">P2</strain>
    </source>
</reference>
<gene>
    <name evidence="1" type="ORF">BDM02DRAFT_3089766</name>
</gene>
<dbReference type="EMBL" id="MU117970">
    <property type="protein sequence ID" value="KAF9652136.1"/>
    <property type="molecule type" value="Genomic_DNA"/>
</dbReference>
<evidence type="ECO:0000313" key="2">
    <source>
        <dbReference type="Proteomes" id="UP000886501"/>
    </source>
</evidence>
<accession>A0ACB6ZRS7</accession>
<keyword evidence="2" id="KW-1185">Reference proteome</keyword>